<evidence type="ECO:0000256" key="1">
    <source>
        <dbReference type="SAM" id="SignalP"/>
    </source>
</evidence>
<keyword evidence="2" id="KW-1185">Reference proteome</keyword>
<dbReference type="GeneID" id="117570483"/>
<evidence type="ECO:0000313" key="2">
    <source>
        <dbReference type="Proteomes" id="UP000515160"/>
    </source>
</evidence>
<dbReference type="Proteomes" id="UP000515160">
    <property type="component" value="Chromosome 3"/>
</dbReference>
<sequence>MCCLEITALLCISNLALTEASSLLIQSGESKFSPKYFQNFTIDIINNTLNLEMTTIKPFTRGFKVHLDFSISLGKTKHYQSVFSHIIDTCGVVSAVKNNIFKSWFQSMLEHGNFMYNCPVVVGHYFLRNWKLDGQLVPHYLYAGDYRVKGHFFFGKLKSKHEDFVLDLTIFALLKTN</sequence>
<feature type="chain" id="PRO_5039540622" evidence="1">
    <location>
        <begin position="21"/>
        <end position="177"/>
    </location>
</feature>
<dbReference type="AlphaFoldDB" id="A0A6P8X7Y0"/>
<evidence type="ECO:0000313" key="3">
    <source>
        <dbReference type="RefSeq" id="XP_034108058.2"/>
    </source>
</evidence>
<reference evidence="3" key="1">
    <citation type="submission" date="2025-08" db="UniProtKB">
        <authorList>
            <consortium name="RefSeq"/>
        </authorList>
    </citation>
    <scope>IDENTIFICATION</scope>
    <source>
        <strain evidence="3">15112-1751.03</strain>
        <tissue evidence="3">Whole Adult</tissue>
    </source>
</reference>
<dbReference type="PANTHER" id="PTHR20898">
    <property type="entry name" value="DAEDALUS ON 3-RELATED-RELATED"/>
    <property type="match status" value="1"/>
</dbReference>
<proteinExistence type="predicted"/>
<gene>
    <name evidence="3" type="primary">LOC117570483</name>
</gene>
<accession>A0A6P8X7Y0</accession>
<dbReference type="Pfam" id="PF06477">
    <property type="entry name" value="DUF1091"/>
    <property type="match status" value="1"/>
</dbReference>
<dbReference type="PANTHER" id="PTHR20898:SF0">
    <property type="entry name" value="DAEDALUS ON 3-RELATED"/>
    <property type="match status" value="1"/>
</dbReference>
<dbReference type="RefSeq" id="XP_034108058.2">
    <property type="nucleotide sequence ID" value="XM_034252167.2"/>
</dbReference>
<dbReference type="SMART" id="SM00697">
    <property type="entry name" value="DM8"/>
    <property type="match status" value="1"/>
</dbReference>
<keyword evidence="1" id="KW-0732">Signal</keyword>
<organism evidence="2 3">
    <name type="scientific">Drosophila albomicans</name>
    <name type="common">Fruit fly</name>
    <dbReference type="NCBI Taxonomy" id="7291"/>
    <lineage>
        <taxon>Eukaryota</taxon>
        <taxon>Metazoa</taxon>
        <taxon>Ecdysozoa</taxon>
        <taxon>Arthropoda</taxon>
        <taxon>Hexapoda</taxon>
        <taxon>Insecta</taxon>
        <taxon>Pterygota</taxon>
        <taxon>Neoptera</taxon>
        <taxon>Endopterygota</taxon>
        <taxon>Diptera</taxon>
        <taxon>Brachycera</taxon>
        <taxon>Muscomorpha</taxon>
        <taxon>Ephydroidea</taxon>
        <taxon>Drosophilidae</taxon>
        <taxon>Drosophila</taxon>
    </lineage>
</organism>
<feature type="signal peptide" evidence="1">
    <location>
        <begin position="1"/>
        <end position="20"/>
    </location>
</feature>
<dbReference type="InterPro" id="IPR010512">
    <property type="entry name" value="DUF1091"/>
</dbReference>
<name>A0A6P8X7Y0_DROAB</name>
<protein>
    <submittedName>
        <fullName evidence="3">Uncharacterized protein LOC117570483</fullName>
    </submittedName>
</protein>
<dbReference type="OrthoDB" id="6664669at2759"/>